<dbReference type="CDD" id="cd02970">
    <property type="entry name" value="PRX_like2"/>
    <property type="match status" value="1"/>
</dbReference>
<comment type="function">
    <text evidence="1">Thiol-specific peroxidase that catalyzes the reduction of hydrogen peroxide and organic hydroperoxides to water and alcohols, respectively. Plays a role in cell protection against oxidative stress by detoxifying peroxides and as sensor of hydrogen peroxide-mediated signaling events.</text>
</comment>
<keyword evidence="6" id="KW-1015">Disulfide bond</keyword>
<proteinExistence type="inferred from homology"/>
<evidence type="ECO:0000256" key="6">
    <source>
        <dbReference type="ARBA" id="ARBA00023157"/>
    </source>
</evidence>
<dbReference type="OrthoDB" id="9809746at2"/>
<dbReference type="SUPFAM" id="SSF52833">
    <property type="entry name" value="Thioredoxin-like"/>
    <property type="match status" value="1"/>
</dbReference>
<dbReference type="InterPro" id="IPR036249">
    <property type="entry name" value="Thioredoxin-like_sf"/>
</dbReference>
<dbReference type="EC" id="1.11.1.24" evidence="2"/>
<evidence type="ECO:0000256" key="3">
    <source>
        <dbReference type="ARBA" id="ARBA00022559"/>
    </source>
</evidence>
<evidence type="ECO:0000256" key="7">
    <source>
        <dbReference type="ARBA" id="ARBA00023284"/>
    </source>
</evidence>
<dbReference type="AlphaFoldDB" id="A0A4Z0GJQ6"/>
<dbReference type="EMBL" id="SRJD01000017">
    <property type="protein sequence ID" value="TGA97062.1"/>
    <property type="molecule type" value="Genomic_DNA"/>
</dbReference>
<evidence type="ECO:0000256" key="11">
    <source>
        <dbReference type="ARBA" id="ARBA00049091"/>
    </source>
</evidence>
<evidence type="ECO:0000256" key="2">
    <source>
        <dbReference type="ARBA" id="ARBA00013017"/>
    </source>
</evidence>
<evidence type="ECO:0000313" key="14">
    <source>
        <dbReference type="Proteomes" id="UP000298347"/>
    </source>
</evidence>
<dbReference type="Pfam" id="PF00578">
    <property type="entry name" value="AhpC-TSA"/>
    <property type="match status" value="1"/>
</dbReference>
<evidence type="ECO:0000256" key="9">
    <source>
        <dbReference type="ARBA" id="ARBA00038489"/>
    </source>
</evidence>
<evidence type="ECO:0000256" key="10">
    <source>
        <dbReference type="ARBA" id="ARBA00041373"/>
    </source>
</evidence>
<evidence type="ECO:0000256" key="1">
    <source>
        <dbReference type="ARBA" id="ARBA00003330"/>
    </source>
</evidence>
<dbReference type="Proteomes" id="UP000298347">
    <property type="component" value="Unassembled WGS sequence"/>
</dbReference>
<dbReference type="InterPro" id="IPR050924">
    <property type="entry name" value="Peroxiredoxin_BCP/PrxQ"/>
</dbReference>
<comment type="caution">
    <text evidence="13">The sequence shown here is derived from an EMBL/GenBank/DDBJ whole genome shotgun (WGS) entry which is preliminary data.</text>
</comment>
<keyword evidence="3" id="KW-0575">Peroxidase</keyword>
<keyword evidence="7" id="KW-0676">Redox-active center</keyword>
<dbReference type="RefSeq" id="WP_135349331.1">
    <property type="nucleotide sequence ID" value="NZ_SRJD01000017.1"/>
</dbReference>
<dbReference type="GO" id="GO:0045454">
    <property type="term" value="P:cell redox homeostasis"/>
    <property type="evidence" value="ECO:0007669"/>
    <property type="project" value="TreeGrafter"/>
</dbReference>
<dbReference type="GO" id="GO:0005737">
    <property type="term" value="C:cytoplasm"/>
    <property type="evidence" value="ECO:0007669"/>
    <property type="project" value="TreeGrafter"/>
</dbReference>
<evidence type="ECO:0000256" key="8">
    <source>
        <dbReference type="ARBA" id="ARBA00032824"/>
    </source>
</evidence>
<dbReference type="PANTHER" id="PTHR42801:SF7">
    <property type="entry name" value="SLL1159 PROTEIN"/>
    <property type="match status" value="1"/>
</dbReference>
<evidence type="ECO:0000256" key="5">
    <source>
        <dbReference type="ARBA" id="ARBA00023002"/>
    </source>
</evidence>
<evidence type="ECO:0000259" key="12">
    <source>
        <dbReference type="PROSITE" id="PS51352"/>
    </source>
</evidence>
<sequence>MASLVEEIDAYKASFKKNASPEKQRLYAQALKELEESGVAQGLRVGDLAPDFSLPDATGKTVTLSEELGKGPVILDFYRGGWCPYCNLELRAYQRLLPDIQNAGARLIAISPQTPDSSLSTKEKDELEFAVLSDKDGKVANQYQLVFKLQDYLIELYRQSGIDLEARNGNKKWELPKPATFVLDQKGTVAFAHVSSDYKVRTDPTEVIKIVKSLDK</sequence>
<dbReference type="GO" id="GO:0008379">
    <property type="term" value="F:thioredoxin peroxidase activity"/>
    <property type="evidence" value="ECO:0007669"/>
    <property type="project" value="TreeGrafter"/>
</dbReference>
<comment type="catalytic activity">
    <reaction evidence="11">
        <text>a hydroperoxide + [thioredoxin]-dithiol = an alcohol + [thioredoxin]-disulfide + H2O</text>
        <dbReference type="Rhea" id="RHEA:62620"/>
        <dbReference type="Rhea" id="RHEA-COMP:10698"/>
        <dbReference type="Rhea" id="RHEA-COMP:10700"/>
        <dbReference type="ChEBI" id="CHEBI:15377"/>
        <dbReference type="ChEBI" id="CHEBI:29950"/>
        <dbReference type="ChEBI" id="CHEBI:30879"/>
        <dbReference type="ChEBI" id="CHEBI:35924"/>
        <dbReference type="ChEBI" id="CHEBI:50058"/>
        <dbReference type="EC" id="1.11.1.24"/>
    </reaction>
</comment>
<dbReference type="PANTHER" id="PTHR42801">
    <property type="entry name" value="THIOREDOXIN-DEPENDENT PEROXIDE REDUCTASE"/>
    <property type="match status" value="1"/>
</dbReference>
<comment type="similarity">
    <text evidence="9">Belongs to the peroxiredoxin family. BCP/PrxQ subfamily.</text>
</comment>
<reference evidence="13 14" key="1">
    <citation type="journal article" date="2015" name="Int. J. Syst. Evol. Microbiol.">
        <title>Sporolactobacillus shoreae sp. nov. and Sporolactobacillus spathodeae sp. nov., two spore-forming lactic acid bacteria isolated from tree barks in Thailand.</title>
        <authorList>
            <person name="Thamacharoensuk T."/>
            <person name="Kitahara M."/>
            <person name="Ohkuma M."/>
            <person name="Thongchul N."/>
            <person name="Tanasupawat S."/>
        </authorList>
    </citation>
    <scope>NUCLEOTIDE SEQUENCE [LARGE SCALE GENOMIC DNA]</scope>
    <source>
        <strain evidence="13 14">BK92</strain>
    </source>
</reference>
<dbReference type="InterPro" id="IPR000866">
    <property type="entry name" value="AhpC/TSA"/>
</dbReference>
<accession>A0A4Z0GJQ6</accession>
<dbReference type="Gene3D" id="3.40.30.10">
    <property type="entry name" value="Glutaredoxin"/>
    <property type="match status" value="1"/>
</dbReference>
<protein>
    <recommendedName>
        <fullName evidence="2">thioredoxin-dependent peroxiredoxin</fullName>
        <ecNumber evidence="2">1.11.1.24</ecNumber>
    </recommendedName>
    <alternativeName>
        <fullName evidence="10">Bacterioferritin comigratory protein</fullName>
    </alternativeName>
    <alternativeName>
        <fullName evidence="8">Thioredoxin peroxidase</fullName>
    </alternativeName>
</protein>
<evidence type="ECO:0000313" key="13">
    <source>
        <dbReference type="EMBL" id="TGA97062.1"/>
    </source>
</evidence>
<gene>
    <name evidence="13" type="ORF">E4665_13565</name>
</gene>
<organism evidence="13 14">
    <name type="scientific">Sporolactobacillus shoreae</name>
    <dbReference type="NCBI Taxonomy" id="1465501"/>
    <lineage>
        <taxon>Bacteria</taxon>
        <taxon>Bacillati</taxon>
        <taxon>Bacillota</taxon>
        <taxon>Bacilli</taxon>
        <taxon>Bacillales</taxon>
        <taxon>Sporolactobacillaceae</taxon>
        <taxon>Sporolactobacillus</taxon>
    </lineage>
</organism>
<keyword evidence="5" id="KW-0560">Oxidoreductase</keyword>
<keyword evidence="14" id="KW-1185">Reference proteome</keyword>
<feature type="domain" description="Thioredoxin" evidence="12">
    <location>
        <begin position="43"/>
        <end position="216"/>
    </location>
</feature>
<dbReference type="GO" id="GO:0034599">
    <property type="term" value="P:cellular response to oxidative stress"/>
    <property type="evidence" value="ECO:0007669"/>
    <property type="project" value="TreeGrafter"/>
</dbReference>
<name>A0A4Z0GJQ6_9BACL</name>
<dbReference type="InterPro" id="IPR013766">
    <property type="entry name" value="Thioredoxin_domain"/>
</dbReference>
<keyword evidence="4" id="KW-0049">Antioxidant</keyword>
<dbReference type="PROSITE" id="PS51352">
    <property type="entry name" value="THIOREDOXIN_2"/>
    <property type="match status" value="1"/>
</dbReference>
<evidence type="ECO:0000256" key="4">
    <source>
        <dbReference type="ARBA" id="ARBA00022862"/>
    </source>
</evidence>